<evidence type="ECO:0000259" key="5">
    <source>
        <dbReference type="Pfam" id="PF01593"/>
    </source>
</evidence>
<comment type="caution">
    <text evidence="6">The sequence shown here is derived from an EMBL/GenBank/DDBJ whole genome shotgun (WGS) entry which is preliminary data.</text>
</comment>
<proteinExistence type="inferred from homology"/>
<dbReference type="InterPro" id="IPR036188">
    <property type="entry name" value="FAD/NAD-bd_sf"/>
</dbReference>
<gene>
    <name evidence="6" type="ORF">UT76_C0019G0003</name>
</gene>
<comment type="pathway">
    <text evidence="1 4">Carotenoid biosynthesis.</text>
</comment>
<evidence type="ECO:0000256" key="1">
    <source>
        <dbReference type="ARBA" id="ARBA00004829"/>
    </source>
</evidence>
<dbReference type="PANTHER" id="PTHR43734:SF1">
    <property type="entry name" value="PHYTOENE DESATURASE"/>
    <property type="match status" value="1"/>
</dbReference>
<name>A0A0G0QZN9_9BACT</name>
<dbReference type="EMBL" id="LBYA01000019">
    <property type="protein sequence ID" value="KKR42921.1"/>
    <property type="molecule type" value="Genomic_DNA"/>
</dbReference>
<dbReference type="InterPro" id="IPR002937">
    <property type="entry name" value="Amino_oxidase"/>
</dbReference>
<dbReference type="Pfam" id="PF01593">
    <property type="entry name" value="Amino_oxidase"/>
    <property type="match status" value="1"/>
</dbReference>
<dbReference type="GO" id="GO:0016491">
    <property type="term" value="F:oxidoreductase activity"/>
    <property type="evidence" value="ECO:0007669"/>
    <property type="project" value="UniProtKB-KW"/>
</dbReference>
<dbReference type="NCBIfam" id="TIGR02734">
    <property type="entry name" value="crtI_fam"/>
    <property type="match status" value="1"/>
</dbReference>
<evidence type="ECO:0000256" key="3">
    <source>
        <dbReference type="ARBA" id="ARBA00023002"/>
    </source>
</evidence>
<accession>A0A0G0QZN9</accession>
<dbReference type="SUPFAM" id="SSF51905">
    <property type="entry name" value="FAD/NAD(P)-binding domain"/>
    <property type="match status" value="1"/>
</dbReference>
<dbReference type="Gene3D" id="3.50.50.60">
    <property type="entry name" value="FAD/NAD(P)-binding domain"/>
    <property type="match status" value="2"/>
</dbReference>
<evidence type="ECO:0000313" key="6">
    <source>
        <dbReference type="EMBL" id="KKR42921.1"/>
    </source>
</evidence>
<protein>
    <submittedName>
        <fullName evidence="6">Phytoene desaturase</fullName>
    </submittedName>
</protein>
<reference evidence="6 7" key="1">
    <citation type="journal article" date="2015" name="Nature">
        <title>rRNA introns, odd ribosomes, and small enigmatic genomes across a large radiation of phyla.</title>
        <authorList>
            <person name="Brown C.T."/>
            <person name="Hug L.A."/>
            <person name="Thomas B.C."/>
            <person name="Sharon I."/>
            <person name="Castelle C.J."/>
            <person name="Singh A."/>
            <person name="Wilkins M.J."/>
            <person name="Williams K.H."/>
            <person name="Banfield J.F."/>
        </authorList>
    </citation>
    <scope>NUCLEOTIDE SEQUENCE [LARGE SCALE GENOMIC DNA]</scope>
</reference>
<comment type="similarity">
    <text evidence="4">Belongs to the carotenoid/retinoid oxidoreductase family.</text>
</comment>
<evidence type="ECO:0000313" key="7">
    <source>
        <dbReference type="Proteomes" id="UP000034215"/>
    </source>
</evidence>
<evidence type="ECO:0000256" key="2">
    <source>
        <dbReference type="ARBA" id="ARBA00022746"/>
    </source>
</evidence>
<dbReference type="Proteomes" id="UP000034215">
    <property type="component" value="Unassembled WGS sequence"/>
</dbReference>
<evidence type="ECO:0000256" key="4">
    <source>
        <dbReference type="RuleBase" id="RU362075"/>
    </source>
</evidence>
<dbReference type="GO" id="GO:0016117">
    <property type="term" value="P:carotenoid biosynthetic process"/>
    <property type="evidence" value="ECO:0007669"/>
    <property type="project" value="UniProtKB-KW"/>
</dbReference>
<sequence>MSKKIPTAIVIGSGIGGIATAARLSRRGFNVTVFEKNSKPGGRCNQMERNGHSFDTGPTFLLLPDTYRQTFTDLGEVMENHLKLYRVDPTYQVHFKNKKGLTLTSDLLEMQKQLEKIEPGSFNGYLRYLEEGDRHNRLSTKYILEKPFYKFYEYINPQNLLLLLRVKALTRHYQNVSHFFKSDSLRAGFTFQDSYISVSPYKAMATFSMLQFTELVEGVWMPKGGMYQVIKALTNIAKKLKVEFHFNSPVEKINCEGGKVTGVTLANGKKYFADVVVSNADLPYVYNQLLPKSNEAKRLLNKKYSCSCLMFLWAVKKQYGQLSTHNLFLAGDYEKSFSAVLEDLNLPKDASFYVHSAIQINPQSAPKGQDSLVVIFPVGHINNSKHQNWESLQKAAKTLAFKRLAEIGIKDIEKQIKFEVKINPDQWKDYYNLTNGSILGLNHNFFQMGYFRPQNKHKKYKNLYFVGADTHPGSGLPAVLLSAGHVTKRILKGYQSII</sequence>
<dbReference type="PANTHER" id="PTHR43734">
    <property type="entry name" value="PHYTOENE DESATURASE"/>
    <property type="match status" value="1"/>
</dbReference>
<dbReference type="InterPro" id="IPR014105">
    <property type="entry name" value="Carotenoid/retinoid_OxRdtase"/>
</dbReference>
<dbReference type="PRINTS" id="PR00419">
    <property type="entry name" value="ADXRDTASE"/>
</dbReference>
<feature type="domain" description="Amine oxidase" evidence="5">
    <location>
        <begin position="15"/>
        <end position="490"/>
    </location>
</feature>
<organism evidence="6 7">
    <name type="scientific">Candidatus Woesebacteria bacterium GW2011_GWB1_40_12</name>
    <dbReference type="NCBI Taxonomy" id="1618576"/>
    <lineage>
        <taxon>Bacteria</taxon>
        <taxon>Candidatus Woeseibacteriota</taxon>
    </lineage>
</organism>
<dbReference type="AlphaFoldDB" id="A0A0G0QZN9"/>
<keyword evidence="2 4" id="KW-0125">Carotenoid biosynthesis</keyword>
<keyword evidence="3 4" id="KW-0560">Oxidoreductase</keyword>